<dbReference type="AlphaFoldDB" id="A0AB34KCF6"/>
<feature type="binding site" evidence="1">
    <location>
        <position position="105"/>
    </location>
    <ligand>
        <name>substrate</name>
    </ligand>
</feature>
<accession>A0AB34KCF6</accession>
<dbReference type="Gene3D" id="3.20.20.100">
    <property type="entry name" value="NADP-dependent oxidoreductase domain"/>
    <property type="match status" value="1"/>
</dbReference>
<dbReference type="InterPro" id="IPR003582">
    <property type="entry name" value="ShKT_dom"/>
</dbReference>
<dbReference type="InterPro" id="IPR023210">
    <property type="entry name" value="NADP_OxRdtase_dom"/>
</dbReference>
<feature type="site" description="Lowers pKa of active site Tyr" evidence="2">
    <location>
        <position position="72"/>
    </location>
</feature>
<comment type="caution">
    <text evidence="4">The sequence shown here is derived from an EMBL/GenBank/DDBJ whole genome shotgun (WGS) entry which is preliminary data.</text>
</comment>
<dbReference type="CDD" id="cd19071">
    <property type="entry name" value="AKR_AKR1-5-like"/>
    <property type="match status" value="1"/>
</dbReference>
<evidence type="ECO:0000313" key="5">
    <source>
        <dbReference type="Proteomes" id="UP001515480"/>
    </source>
</evidence>
<sequence>MSSVTLASGVQLPMVGFGCAGYVRRHELLQAIHAGYRMFDTAQAHEWYLEEELGAAWQASGVGRTELFFTSKLHPRDLGEQSTLDAFPNSLRRLNTTYLDAFLLHYPRCFGTLCAQPPQGTWKDSWRALEKLFADGRVRAIGVSNFSPQELEELLAVSTVKPHLVQSWMDPLHQERPLRSLCRRHNIQFQAYSTLGTQHHTSFNPVIKHPVLNSIGKEVGKSPAQVALRWALQHDAAVIPRSRNPGRMRANLELSEWQLSAEHMAAIDALDGSDPTLITLPLSPPLPCKDEEPGCARWAEDGECEKNPGFMLRACAGSCNSCHARDREL</sequence>
<dbReference type="PROSITE" id="PS00063">
    <property type="entry name" value="ALDOKETO_REDUCTASE_3"/>
    <property type="match status" value="1"/>
</dbReference>
<dbReference type="EMBL" id="JBGBPQ010000001">
    <property type="protein sequence ID" value="KAL1530681.1"/>
    <property type="molecule type" value="Genomic_DNA"/>
</dbReference>
<dbReference type="Pfam" id="PF01549">
    <property type="entry name" value="ShK"/>
    <property type="match status" value="1"/>
</dbReference>
<proteinExistence type="predicted"/>
<gene>
    <name evidence="4" type="ORF">AB1Y20_001581</name>
</gene>
<dbReference type="GO" id="GO:0016491">
    <property type="term" value="F:oxidoreductase activity"/>
    <property type="evidence" value="ECO:0007669"/>
    <property type="project" value="InterPro"/>
</dbReference>
<protein>
    <recommendedName>
        <fullName evidence="3">ShKT domain-containing protein</fullName>
    </recommendedName>
</protein>
<dbReference type="PANTHER" id="PTHR43827">
    <property type="entry name" value="2,5-DIKETO-D-GLUCONIC ACID REDUCTASE"/>
    <property type="match status" value="1"/>
</dbReference>
<dbReference type="PROSITE" id="PS00062">
    <property type="entry name" value="ALDOKETO_REDUCTASE_2"/>
    <property type="match status" value="1"/>
</dbReference>
<keyword evidence="5" id="KW-1185">Reference proteome</keyword>
<reference evidence="4 5" key="1">
    <citation type="journal article" date="2024" name="Science">
        <title>Giant polyketide synthase enzymes in the biosynthesis of giant marine polyether toxins.</title>
        <authorList>
            <person name="Fallon T.R."/>
            <person name="Shende V.V."/>
            <person name="Wierzbicki I.H."/>
            <person name="Pendleton A.L."/>
            <person name="Watervoot N.F."/>
            <person name="Auber R.P."/>
            <person name="Gonzalez D.J."/>
            <person name="Wisecaver J.H."/>
            <person name="Moore B.S."/>
        </authorList>
    </citation>
    <scope>NUCLEOTIDE SEQUENCE [LARGE SCALE GENOMIC DNA]</scope>
    <source>
        <strain evidence="4 5">12B1</strain>
    </source>
</reference>
<organism evidence="4 5">
    <name type="scientific">Prymnesium parvum</name>
    <name type="common">Toxic golden alga</name>
    <dbReference type="NCBI Taxonomy" id="97485"/>
    <lineage>
        <taxon>Eukaryota</taxon>
        <taxon>Haptista</taxon>
        <taxon>Haptophyta</taxon>
        <taxon>Prymnesiophyceae</taxon>
        <taxon>Prymnesiales</taxon>
        <taxon>Prymnesiaceae</taxon>
        <taxon>Prymnesium</taxon>
    </lineage>
</organism>
<evidence type="ECO:0000256" key="2">
    <source>
        <dbReference type="PIRSR" id="PIRSR000097-3"/>
    </source>
</evidence>
<dbReference type="SMART" id="SM00254">
    <property type="entry name" value="ShKT"/>
    <property type="match status" value="1"/>
</dbReference>
<dbReference type="PANTHER" id="PTHR43827:SF8">
    <property type="entry name" value="ALDO_KETO REDUCTASE FAMILY PROTEIN"/>
    <property type="match status" value="1"/>
</dbReference>
<dbReference type="InterPro" id="IPR020471">
    <property type="entry name" value="AKR"/>
</dbReference>
<dbReference type="PRINTS" id="PR00069">
    <property type="entry name" value="ALDKETRDTASE"/>
</dbReference>
<evidence type="ECO:0000313" key="4">
    <source>
        <dbReference type="EMBL" id="KAL1530681.1"/>
    </source>
</evidence>
<dbReference type="PROSITE" id="PS51670">
    <property type="entry name" value="SHKT"/>
    <property type="match status" value="1"/>
</dbReference>
<dbReference type="SUPFAM" id="SSF51430">
    <property type="entry name" value="NAD(P)-linked oxidoreductase"/>
    <property type="match status" value="1"/>
</dbReference>
<dbReference type="Pfam" id="PF00248">
    <property type="entry name" value="Aldo_ket_red"/>
    <property type="match status" value="1"/>
</dbReference>
<evidence type="ECO:0000256" key="1">
    <source>
        <dbReference type="PIRSR" id="PIRSR000097-2"/>
    </source>
</evidence>
<feature type="domain" description="ShKT" evidence="3">
    <location>
        <begin position="288"/>
        <end position="322"/>
    </location>
</feature>
<dbReference type="InterPro" id="IPR036812">
    <property type="entry name" value="NAD(P)_OxRdtase_dom_sf"/>
</dbReference>
<dbReference type="PIRSF" id="PIRSF000097">
    <property type="entry name" value="AKR"/>
    <property type="match status" value="1"/>
</dbReference>
<evidence type="ECO:0000259" key="3">
    <source>
        <dbReference type="PROSITE" id="PS51670"/>
    </source>
</evidence>
<dbReference type="InterPro" id="IPR018170">
    <property type="entry name" value="Aldo/ket_reductase_CS"/>
</dbReference>
<name>A0AB34KCF6_PRYPA</name>
<dbReference type="Proteomes" id="UP001515480">
    <property type="component" value="Unassembled WGS sequence"/>
</dbReference>